<evidence type="ECO:0000256" key="1">
    <source>
        <dbReference type="RuleBase" id="RU365079"/>
    </source>
</evidence>
<organism evidence="4 5">
    <name type="scientific">Coptis chinensis</name>
    <dbReference type="NCBI Taxonomy" id="261450"/>
    <lineage>
        <taxon>Eukaryota</taxon>
        <taxon>Viridiplantae</taxon>
        <taxon>Streptophyta</taxon>
        <taxon>Embryophyta</taxon>
        <taxon>Tracheophyta</taxon>
        <taxon>Spermatophyta</taxon>
        <taxon>Magnoliopsida</taxon>
        <taxon>Ranunculales</taxon>
        <taxon>Ranunculaceae</taxon>
        <taxon>Coptidoideae</taxon>
        <taxon>Coptis</taxon>
    </lineage>
</organism>
<feature type="compositionally biased region" description="Basic and acidic residues" evidence="2">
    <location>
        <begin position="310"/>
        <end position="324"/>
    </location>
</feature>
<comment type="subunit">
    <text evidence="1">Component of the TIM23 complex.</text>
</comment>
<accession>A0A835MBH7</accession>
<dbReference type="OrthoDB" id="1711508at2759"/>
<dbReference type="GO" id="GO:0015031">
    <property type="term" value="P:protein transport"/>
    <property type="evidence" value="ECO:0007669"/>
    <property type="project" value="UniProtKB-KW"/>
</dbReference>
<evidence type="ECO:0000256" key="2">
    <source>
        <dbReference type="SAM" id="MobiDB-lite"/>
    </source>
</evidence>
<evidence type="ECO:0000313" key="5">
    <source>
        <dbReference type="Proteomes" id="UP000631114"/>
    </source>
</evidence>
<dbReference type="Pfam" id="PF03031">
    <property type="entry name" value="NIF"/>
    <property type="match status" value="1"/>
</dbReference>
<keyword evidence="1" id="KW-0496">Mitochondrion</keyword>
<evidence type="ECO:0000313" key="4">
    <source>
        <dbReference type="EMBL" id="KAF9623512.1"/>
    </source>
</evidence>
<dbReference type="InterPro" id="IPR050365">
    <property type="entry name" value="TIM50"/>
</dbReference>
<dbReference type="InterPro" id="IPR036412">
    <property type="entry name" value="HAD-like_sf"/>
</dbReference>
<proteinExistence type="inferred from homology"/>
<dbReference type="Proteomes" id="UP000631114">
    <property type="component" value="Unassembled WGS sequence"/>
</dbReference>
<keyword evidence="1" id="KW-0653">Protein transport</keyword>
<evidence type="ECO:0000259" key="3">
    <source>
        <dbReference type="PROSITE" id="PS50969"/>
    </source>
</evidence>
<dbReference type="AlphaFoldDB" id="A0A835MBH7"/>
<name>A0A835MBH7_9MAGN</name>
<keyword evidence="1" id="KW-0813">Transport</keyword>
<dbReference type="PANTHER" id="PTHR12210">
    <property type="entry name" value="DULLARD PROTEIN PHOSPHATASE"/>
    <property type="match status" value="1"/>
</dbReference>
<dbReference type="InterPro" id="IPR004274">
    <property type="entry name" value="FCP1_dom"/>
</dbReference>
<feature type="domain" description="FCP1 homology" evidence="3">
    <location>
        <begin position="12"/>
        <end position="195"/>
    </location>
</feature>
<keyword evidence="5" id="KW-1185">Reference proteome</keyword>
<feature type="region of interest" description="Disordered" evidence="2">
    <location>
        <begin position="310"/>
        <end position="330"/>
    </location>
</feature>
<comment type="caution">
    <text evidence="4">The sequence shown here is derived from an EMBL/GenBank/DDBJ whole genome shotgun (WGS) entry which is preliminary data.</text>
</comment>
<dbReference type="SMART" id="SM00577">
    <property type="entry name" value="CPDc"/>
    <property type="match status" value="1"/>
</dbReference>
<reference evidence="4 5" key="1">
    <citation type="submission" date="2020-10" db="EMBL/GenBank/DDBJ databases">
        <title>The Coptis chinensis genome and diversification of protoberbering-type alkaloids.</title>
        <authorList>
            <person name="Wang B."/>
            <person name="Shu S."/>
            <person name="Song C."/>
            <person name="Liu Y."/>
        </authorList>
    </citation>
    <scope>NUCLEOTIDE SEQUENCE [LARGE SCALE GENOMIC DNA]</scope>
    <source>
        <strain evidence="4">HL-2020</strain>
        <tissue evidence="4">Leaf</tissue>
    </source>
</reference>
<comment type="subcellular location">
    <subcellularLocation>
        <location evidence="1">Mitochondrion inner membrane</location>
        <topology evidence="1">Single-pass membrane protein</topology>
    </subcellularLocation>
</comment>
<dbReference type="GO" id="GO:0005744">
    <property type="term" value="C:TIM23 mitochondrial import inner membrane translocase complex"/>
    <property type="evidence" value="ECO:0007669"/>
    <property type="project" value="UniProtKB-UniRule"/>
</dbReference>
<protein>
    <recommendedName>
        <fullName evidence="1">Mitochondrial import inner membrane translocase subunit TIM50</fullName>
    </recommendedName>
</protein>
<dbReference type="PROSITE" id="PS50969">
    <property type="entry name" value="FCP1"/>
    <property type="match status" value="1"/>
</dbReference>
<dbReference type="InterPro" id="IPR023214">
    <property type="entry name" value="HAD_sf"/>
</dbReference>
<feature type="region of interest" description="Disordered" evidence="2">
    <location>
        <begin position="369"/>
        <end position="396"/>
    </location>
</feature>
<sequence length="396" mass="45589">MEGLLIERSLISKTKRKLLILDVNGLLLHIGNKFDLPSDCIADKFISGKAILKRSSCVDFLKFCFQRFNVGVWSSKTKQNLNDVLNIAMGDMKSQLLFCWDQSHCSTTGFYTVENNAKPLMLKELVKLWDKDDPNLPWEKREYNESNSLLVDDSLYKALLNPAHTTIFPTLYDFHNKNDNSLGHGGDIRMYLEGLATSENVQKYIQQHPFGQPAITESHPCWQHYLSVINSHLQAPSEELKKKVNTLEQDLLLCKEENVKFKEELREKANTLEQELLLCKEGNGKLKNKVNTLKQELLLYKEENEKFKEELKKKDQQEGDKEEVQSQTDKAVYHHHVPNEYAEMVFNEDAEMVFNEDAEMVQNEFAEMVPNESPDFGGPSFSIGIPLSPIPKEKEK</sequence>
<keyword evidence="1" id="KW-0809">Transit peptide</keyword>
<dbReference type="EMBL" id="JADFTS010000001">
    <property type="protein sequence ID" value="KAF9623512.1"/>
    <property type="molecule type" value="Genomic_DNA"/>
</dbReference>
<keyword evidence="1" id="KW-0811">Translocation</keyword>
<comment type="similarity">
    <text evidence="1">Belongs to the TIM50 family.</text>
</comment>
<comment type="function">
    <text evidence="1">Essential component of the TIM23 complex, a complex that mediates the translocation of transit peptide-containing proteins across the mitochondrial inner membrane.</text>
</comment>
<gene>
    <name evidence="4" type="ORF">IFM89_003278</name>
</gene>
<dbReference type="SUPFAM" id="SSF56784">
    <property type="entry name" value="HAD-like"/>
    <property type="match status" value="1"/>
</dbReference>
<dbReference type="Gene3D" id="3.40.50.1000">
    <property type="entry name" value="HAD superfamily/HAD-like"/>
    <property type="match status" value="1"/>
</dbReference>